<accession>A0AAQ3KJM8</accession>
<keyword evidence="3" id="KW-1185">Reference proteome</keyword>
<dbReference type="EMBL" id="CP136894">
    <property type="protein sequence ID" value="WOL06746.1"/>
    <property type="molecule type" value="Genomic_DNA"/>
</dbReference>
<feature type="compositionally biased region" description="Basic and acidic residues" evidence="1">
    <location>
        <begin position="356"/>
        <end position="382"/>
    </location>
</feature>
<dbReference type="PANTHER" id="PTHR31170:SF18">
    <property type="entry name" value="(WILD MALAYSIAN BANANA) HYPOTHETICAL PROTEIN"/>
    <property type="match status" value="1"/>
</dbReference>
<organism evidence="2 3">
    <name type="scientific">Canna indica</name>
    <name type="common">Indian-shot</name>
    <dbReference type="NCBI Taxonomy" id="4628"/>
    <lineage>
        <taxon>Eukaryota</taxon>
        <taxon>Viridiplantae</taxon>
        <taxon>Streptophyta</taxon>
        <taxon>Embryophyta</taxon>
        <taxon>Tracheophyta</taxon>
        <taxon>Spermatophyta</taxon>
        <taxon>Magnoliopsida</taxon>
        <taxon>Liliopsida</taxon>
        <taxon>Zingiberales</taxon>
        <taxon>Cannaceae</taxon>
        <taxon>Canna</taxon>
    </lineage>
</organism>
<dbReference type="SUPFAM" id="SSF53756">
    <property type="entry name" value="UDP-Glycosyltransferase/glycogen phosphorylase"/>
    <property type="match status" value="1"/>
</dbReference>
<dbReference type="InterPro" id="IPR004158">
    <property type="entry name" value="DUF247_pln"/>
</dbReference>
<reference evidence="2 3" key="1">
    <citation type="submission" date="2023-10" db="EMBL/GenBank/DDBJ databases">
        <title>Chromosome-scale genome assembly provides insights into flower coloration mechanisms of Canna indica.</title>
        <authorList>
            <person name="Li C."/>
        </authorList>
    </citation>
    <scope>NUCLEOTIDE SEQUENCE [LARGE SCALE GENOMIC DNA]</scope>
    <source>
        <tissue evidence="2">Flower</tissue>
    </source>
</reference>
<proteinExistence type="predicted"/>
<dbReference type="Pfam" id="PF03140">
    <property type="entry name" value="DUF247"/>
    <property type="match status" value="2"/>
</dbReference>
<evidence type="ECO:0000313" key="2">
    <source>
        <dbReference type="EMBL" id="WOL06746.1"/>
    </source>
</evidence>
<evidence type="ECO:0000256" key="1">
    <source>
        <dbReference type="SAM" id="MobiDB-lite"/>
    </source>
</evidence>
<protein>
    <submittedName>
        <fullName evidence="2">UPF0481 protein</fullName>
    </submittedName>
</protein>
<feature type="region of interest" description="Disordered" evidence="1">
    <location>
        <begin position="239"/>
        <end position="396"/>
    </location>
</feature>
<feature type="compositionally biased region" description="Basic and acidic residues" evidence="1">
    <location>
        <begin position="239"/>
        <end position="254"/>
    </location>
</feature>
<name>A0AAQ3KJM8_9LILI</name>
<sequence>MKNCAQEKRQTQCTHSTVHDHHSIEINSLINYSVQQSTSGSPAAASSVTGQPNANVDARPKKIYRVPWRTRNIDAEAYDPQIFSIGPYHHNSPTLAQAIKYKLSFLRKVLIGENGTRLNVYKDKMERVAKKVHDYYEEEIEMAGDKLKEMLLIDGCCILFFLKIQPPSSHSKTDSKAARLLIANPEKESTVKLVEQEAAMKLREEGSAQMPYESKIGLIEHELDKGFWDFGSLKSRESSKIKKADRDKIRDDGKVPQNKISQERVEGSVHGESTAQEAPAREMSKEEDQNGKALKEVEAAAAAAEDVGRTPKQEQAAGTETVGKEQLTDNATATEDAGKSPKQHQVVDTAMPQQGSRDEISPHESIDKEQRDKTMKPKEDGTKGIGHVTAAGTSGDKKAVEGHAVFRLPRPSSRGANYKTNGPRVQQRHYDIRPWQNNSVRHDILLMENQLPFFVVQEVYNLATGTSDDSSSKLRESIVENMQKLLGSYPTAIRRRQLPTPEFEHLLHYCHMYFTPTSIVRNPSQNIDQRPLIVSQIISLWIRHCCPLLNLEKRNQSQQFVKWRGAKDLHEAGVAFKPNQDSEVSLLDVKFSAAEGTMEIPTLILEDGTVSLFRNLMAFEQSRLEVDDRTSPDENYFAAYVFFMRELMSTPADVTLLVKKGVVRNLIGKDEEVSDLFSKLIKGIIFDTDGVHYLKPVYGDLDLYYSDNRNKWKAYLKRSFISTSSGVNFARVSFISTPVNATRAAAARAGISIDLVELPFPCAAVGLPDGCENLDLLPSLESHHVELFFSVAALLRDPLKQYLLAQPPSPACMIADACNPWTRFVAGELRMPWLLFYGPSCLYTLCARMIKHHVIWDRYKDDPFEPFVGGER</sequence>
<dbReference type="Proteomes" id="UP001327560">
    <property type="component" value="Chromosome 5"/>
</dbReference>
<dbReference type="Gene3D" id="3.40.50.2000">
    <property type="entry name" value="Glycogen Phosphorylase B"/>
    <property type="match status" value="1"/>
</dbReference>
<evidence type="ECO:0000313" key="3">
    <source>
        <dbReference type="Proteomes" id="UP001327560"/>
    </source>
</evidence>
<dbReference type="AlphaFoldDB" id="A0AAQ3KJM8"/>
<feature type="compositionally biased region" description="Basic and acidic residues" evidence="1">
    <location>
        <begin position="279"/>
        <end position="298"/>
    </location>
</feature>
<gene>
    <name evidence="2" type="ORF">Cni_G15480</name>
</gene>
<dbReference type="PANTHER" id="PTHR31170">
    <property type="entry name" value="BNAC04G53230D PROTEIN"/>
    <property type="match status" value="1"/>
</dbReference>